<organism evidence="2 3">
    <name type="scientific">Microlunatus phosphovorus (strain ATCC 700054 / DSM 10555 / JCM 9379 / NBRC 101784 / NCIMB 13414 / VKM Ac-1990 / NM-1)</name>
    <dbReference type="NCBI Taxonomy" id="1032480"/>
    <lineage>
        <taxon>Bacteria</taxon>
        <taxon>Bacillati</taxon>
        <taxon>Actinomycetota</taxon>
        <taxon>Actinomycetes</taxon>
        <taxon>Propionibacteriales</taxon>
        <taxon>Propionibacteriaceae</taxon>
        <taxon>Microlunatus</taxon>
    </lineage>
</organism>
<evidence type="ECO:0000313" key="3">
    <source>
        <dbReference type="Proteomes" id="UP000007947"/>
    </source>
</evidence>
<gene>
    <name evidence="2" type="ordered locus">MLP_12290</name>
</gene>
<accession>F5XPD5</accession>
<dbReference type="Pfam" id="PF14019">
    <property type="entry name" value="DUF4235"/>
    <property type="match status" value="1"/>
</dbReference>
<dbReference type="OrthoDB" id="5244650at2"/>
<dbReference type="EMBL" id="AP012204">
    <property type="protein sequence ID" value="BAK34243.1"/>
    <property type="molecule type" value="Genomic_DNA"/>
</dbReference>
<feature type="transmembrane region" description="Helical" evidence="1">
    <location>
        <begin position="54"/>
        <end position="72"/>
    </location>
</feature>
<keyword evidence="1" id="KW-0472">Membrane</keyword>
<dbReference type="eggNOG" id="ENOG50330B5">
    <property type="taxonomic scope" value="Bacteria"/>
</dbReference>
<reference evidence="2 3" key="1">
    <citation type="submission" date="2011-05" db="EMBL/GenBank/DDBJ databases">
        <title>Whole genome sequence of Microlunatus phosphovorus NM-1.</title>
        <authorList>
            <person name="Hosoyama A."/>
            <person name="Sasaki K."/>
            <person name="Harada T."/>
            <person name="Igarashi R."/>
            <person name="Kawakoshi A."/>
            <person name="Sasagawa M."/>
            <person name="Fukada J."/>
            <person name="Nakamura S."/>
            <person name="Katano Y."/>
            <person name="Hanada S."/>
            <person name="Kamagata Y."/>
            <person name="Nakamura N."/>
            <person name="Yamazaki S."/>
            <person name="Fujita N."/>
        </authorList>
    </citation>
    <scope>NUCLEOTIDE SEQUENCE [LARGE SCALE GENOMIC DNA]</scope>
    <source>
        <strain evidence="3">ATCC 700054 / DSM 10555 / JCM 9379 / NBRC 101784 / NCIMB 13414 / VKM Ac-1990 / NM-1</strain>
    </source>
</reference>
<protein>
    <recommendedName>
        <fullName evidence="4">DUF4235 domain-containing protein</fullName>
    </recommendedName>
</protein>
<proteinExistence type="predicted"/>
<dbReference type="STRING" id="1032480.MLP_12290"/>
<name>F5XPD5_MICPN</name>
<keyword evidence="1" id="KW-0812">Transmembrane</keyword>
<evidence type="ECO:0000256" key="1">
    <source>
        <dbReference type="SAM" id="Phobius"/>
    </source>
</evidence>
<evidence type="ECO:0008006" key="4">
    <source>
        <dbReference type="Google" id="ProtNLM"/>
    </source>
</evidence>
<dbReference type="KEGG" id="mph:MLP_12290"/>
<dbReference type="AlphaFoldDB" id="F5XPD5"/>
<evidence type="ECO:0000313" key="2">
    <source>
        <dbReference type="EMBL" id="BAK34243.1"/>
    </source>
</evidence>
<dbReference type="RefSeq" id="WP_013862126.1">
    <property type="nucleotide sequence ID" value="NC_015635.1"/>
</dbReference>
<dbReference type="HOGENOM" id="CLU_157972_0_0_11"/>
<dbReference type="Proteomes" id="UP000007947">
    <property type="component" value="Chromosome"/>
</dbReference>
<keyword evidence="3" id="KW-1185">Reference proteome</keyword>
<sequence length="90" mass="9405">MADMAKMAYRPIGLAASLGSAALAGKLVAAIWKKVAHEDDTPGALDPQYSMGKVLAFALFQAGVFAIVQVLIDRGGARLFEKVTGAWPGD</sequence>
<dbReference type="InterPro" id="IPR025329">
    <property type="entry name" value="DUF4235"/>
</dbReference>
<keyword evidence="1" id="KW-1133">Transmembrane helix</keyword>